<dbReference type="Proteomes" id="UP000012179">
    <property type="component" value="Chromosome"/>
</dbReference>
<evidence type="ECO:0000313" key="1">
    <source>
        <dbReference type="EMBL" id="ARO87990.1"/>
    </source>
</evidence>
<dbReference type="OrthoDB" id="8986326at2"/>
<organism evidence="1 2">
    <name type="scientific">Nitrosospira lacus</name>
    <dbReference type="NCBI Taxonomy" id="1288494"/>
    <lineage>
        <taxon>Bacteria</taxon>
        <taxon>Pseudomonadati</taxon>
        <taxon>Pseudomonadota</taxon>
        <taxon>Betaproteobacteria</taxon>
        <taxon>Nitrosomonadales</taxon>
        <taxon>Nitrosomonadaceae</taxon>
        <taxon>Nitrosospira</taxon>
    </lineage>
</organism>
<dbReference type="InterPro" id="IPR021815">
    <property type="entry name" value="TsiV"/>
</dbReference>
<dbReference type="EMBL" id="CP021106">
    <property type="protein sequence ID" value="ARO87990.1"/>
    <property type="molecule type" value="Genomic_DNA"/>
</dbReference>
<dbReference type="AlphaFoldDB" id="A0A1W6SQA6"/>
<gene>
    <name evidence="1" type="ORF">EBAPG3_009535</name>
</gene>
<dbReference type="KEGG" id="nlc:EBAPG3_009535"/>
<evidence type="ECO:0000313" key="2">
    <source>
        <dbReference type="Proteomes" id="UP000012179"/>
    </source>
</evidence>
<dbReference type="Pfam" id="PF11876">
    <property type="entry name" value="TsiV"/>
    <property type="match status" value="1"/>
</dbReference>
<accession>A0A1W6SQA6</accession>
<evidence type="ECO:0008006" key="3">
    <source>
        <dbReference type="Google" id="ProtNLM"/>
    </source>
</evidence>
<proteinExistence type="predicted"/>
<keyword evidence="2" id="KW-1185">Reference proteome</keyword>
<reference evidence="1 2" key="1">
    <citation type="journal article" date="2015" name="Int. J. Syst. Evol. Microbiol.">
        <title>Nitrosospira lacus sp. nov., a psychrotolerant, ammonia-oxidizing bacterium from sandy lake sediment.</title>
        <authorList>
            <person name="Urakawa H."/>
            <person name="Garcia J.C."/>
            <person name="Nielsen J.L."/>
            <person name="Le V.Q."/>
            <person name="Kozlowski J.A."/>
            <person name="Stein L.Y."/>
            <person name="Lim C.K."/>
            <person name="Pommerening-Roser A."/>
            <person name="Martens-Habbena W."/>
            <person name="Stahl D.A."/>
            <person name="Klotz M.G."/>
        </authorList>
    </citation>
    <scope>NUCLEOTIDE SEQUENCE [LARGE SCALE GENOMIC DNA]</scope>
    <source>
        <strain evidence="1 2">APG3</strain>
    </source>
</reference>
<protein>
    <recommendedName>
        <fullName evidence="3">DUF3396 domain-containing protein</fullName>
    </recommendedName>
</protein>
<name>A0A1W6SQA6_9PROT</name>
<sequence length="302" mass="33652">MNQLSQRITSNPQLKICTDVCAYWSGSMYDRREAIRNFYAVSIKLIGPHVKWYQTETMSRPHARIEETLSLVDFWIDDARSRRQIITLELESSEAPGLPSDRAFTLEAIETEHLCAGACHLILPLDVGLVSPAKLLAFANDLFAIDGFTYGIGGFAINWNPRMKAATLVKNEFPYLAKRYPGIDIPYLIATLLTVNQGIKSINWLTMLSKELWGSLELSEISSIRSSPSVKIHGIAAGGSIIQAGPRPLLGDTYSRETMTDYLVVGRALSSIRCRTHPAIIPGDDEFTSIARTEEWLARFDG</sequence>